<protein>
    <recommendedName>
        <fullName evidence="8">RING-type domain-containing protein</fullName>
    </recommendedName>
</protein>
<evidence type="ECO:0000256" key="2">
    <source>
        <dbReference type="ARBA" id="ARBA00022679"/>
    </source>
</evidence>
<dbReference type="PROSITE" id="PS00028">
    <property type="entry name" value="ZINC_FINGER_C2H2_1"/>
    <property type="match status" value="1"/>
</dbReference>
<dbReference type="STRING" id="717646.M2LG62"/>
<keyword evidence="7" id="KW-0862">Zinc</keyword>
<dbReference type="GO" id="GO:0043161">
    <property type="term" value="P:proteasome-mediated ubiquitin-dependent protein catabolic process"/>
    <property type="evidence" value="ECO:0007669"/>
    <property type="project" value="TreeGrafter"/>
</dbReference>
<dbReference type="SMART" id="SM00647">
    <property type="entry name" value="IBR"/>
    <property type="match status" value="2"/>
</dbReference>
<evidence type="ECO:0000313" key="10">
    <source>
        <dbReference type="Proteomes" id="UP000011761"/>
    </source>
</evidence>
<evidence type="ECO:0000256" key="4">
    <source>
        <dbReference type="ARBA" id="ARBA00022737"/>
    </source>
</evidence>
<dbReference type="PANTHER" id="PTHR22770:SF13">
    <property type="entry name" value="RING-TYPE DOMAIN-CONTAINING PROTEIN"/>
    <property type="match status" value="1"/>
</dbReference>
<dbReference type="KEGG" id="bcom:BAUCODRAFT_270429"/>
<dbReference type="GeneID" id="19110521"/>
<dbReference type="GO" id="GO:0008270">
    <property type="term" value="F:zinc ion binding"/>
    <property type="evidence" value="ECO:0007669"/>
    <property type="project" value="UniProtKB-KW"/>
</dbReference>
<dbReference type="Pfam" id="PF01485">
    <property type="entry name" value="IBR"/>
    <property type="match status" value="1"/>
</dbReference>
<dbReference type="GO" id="GO:0000151">
    <property type="term" value="C:ubiquitin ligase complex"/>
    <property type="evidence" value="ECO:0007669"/>
    <property type="project" value="TreeGrafter"/>
</dbReference>
<dbReference type="AlphaFoldDB" id="M2LG62"/>
<dbReference type="eggNOG" id="KOG1812">
    <property type="taxonomic scope" value="Eukaryota"/>
</dbReference>
<proteinExistence type="predicted"/>
<dbReference type="PANTHER" id="PTHR22770">
    <property type="entry name" value="UBIQUITIN CONJUGATING ENZYME 7 INTERACTING PROTEIN-RELATED"/>
    <property type="match status" value="1"/>
</dbReference>
<dbReference type="InterPro" id="IPR013083">
    <property type="entry name" value="Znf_RING/FYVE/PHD"/>
</dbReference>
<evidence type="ECO:0000256" key="5">
    <source>
        <dbReference type="ARBA" id="ARBA00022771"/>
    </source>
</evidence>
<name>M2LG62_BAUPA</name>
<evidence type="ECO:0000313" key="9">
    <source>
        <dbReference type="EMBL" id="EMC93012.1"/>
    </source>
</evidence>
<dbReference type="Gene3D" id="3.30.40.10">
    <property type="entry name" value="Zinc/RING finger domain, C3HC4 (zinc finger)"/>
    <property type="match status" value="1"/>
</dbReference>
<sequence>MRATSYRPDPGPPKYTVLDLAKVSFEDGLIVNDLLVSDSNNTKVRVQDVATSLEVTRYQPSHNVWMHFTKQEDADAAMSFLQRANVNGSLLSCTIKAPDKAGAWSVQIANITQEVTDKQLKALFPPNTVKPAKIVHGKALYEEVSSPVATITKRIEQETRRKIRCDETVPLKKNIKGRAVFTFEGSPNLGSLARKLEREQIPKFGQTKIFVTERVRVVVLLDRHSYKPGQLKAMAREKYDNDHVKIHIDDASMIDGLKPVRITIGPSPTEVVMEAKAVITVCANAPAMSRTLTEVAPKPAPSHRIRLTKTSNYRHVTTEGLAVAERAVGPGKVRLNEESNPPAIEVQGGVATLRKVQVALFPNNDKYAKQLEELACTICCTNDQEHVQLPSCDHVCCTDCFSGYCRNENGLRLPLTCFQLGCNTLIPVRLLRSALSEDAFQQLAKHAVKEYVAKHPGQHAQCPGPDCDMVFRVGAVVERHICPRCFTVSCTNCKAEMHDGETCAECKYREEGHMRALEEYLRQGNAKRCKRCDTIIQKNLGCNHMTCAGCKSHMCWLCMQIFGDADAVYNHLYEKHGGYGDGEAEEQADEIDRVHAELEGLRRRVDDPVDRAVARRVVEQRLHDLAVRVVEENEELGF</sequence>
<dbReference type="GO" id="GO:0097039">
    <property type="term" value="P:protein linear polyubiquitination"/>
    <property type="evidence" value="ECO:0007669"/>
    <property type="project" value="TreeGrafter"/>
</dbReference>
<keyword evidence="6" id="KW-0833">Ubl conjugation pathway</keyword>
<dbReference type="EMBL" id="KB445561">
    <property type="protein sequence ID" value="EMC93012.1"/>
    <property type="molecule type" value="Genomic_DNA"/>
</dbReference>
<keyword evidence="4" id="KW-0677">Repeat</keyword>
<evidence type="ECO:0000256" key="1">
    <source>
        <dbReference type="ARBA" id="ARBA00004906"/>
    </source>
</evidence>
<evidence type="ECO:0000256" key="6">
    <source>
        <dbReference type="ARBA" id="ARBA00022786"/>
    </source>
</evidence>
<dbReference type="Pfam" id="PF22191">
    <property type="entry name" value="IBR_1"/>
    <property type="match status" value="1"/>
</dbReference>
<evidence type="ECO:0000256" key="3">
    <source>
        <dbReference type="ARBA" id="ARBA00022723"/>
    </source>
</evidence>
<comment type="pathway">
    <text evidence="1">Protein modification; protein ubiquitination.</text>
</comment>
<dbReference type="CDD" id="cd20335">
    <property type="entry name" value="BRcat_RBR"/>
    <property type="match status" value="1"/>
</dbReference>
<dbReference type="PROSITE" id="PS51873">
    <property type="entry name" value="TRIAD"/>
    <property type="match status" value="1"/>
</dbReference>
<dbReference type="InterPro" id="IPR013087">
    <property type="entry name" value="Znf_C2H2_type"/>
</dbReference>
<dbReference type="GO" id="GO:0043130">
    <property type="term" value="F:ubiquitin binding"/>
    <property type="evidence" value="ECO:0007669"/>
    <property type="project" value="TreeGrafter"/>
</dbReference>
<dbReference type="GO" id="GO:0004842">
    <property type="term" value="F:ubiquitin-protein transferase activity"/>
    <property type="evidence" value="ECO:0007669"/>
    <property type="project" value="TreeGrafter"/>
</dbReference>
<dbReference type="InterPro" id="IPR044066">
    <property type="entry name" value="TRIAD_supradom"/>
</dbReference>
<keyword evidence="10" id="KW-1185">Reference proteome</keyword>
<dbReference type="Proteomes" id="UP000011761">
    <property type="component" value="Unassembled WGS sequence"/>
</dbReference>
<keyword evidence="5" id="KW-0863">Zinc-finger</keyword>
<dbReference type="RefSeq" id="XP_007680243.1">
    <property type="nucleotide sequence ID" value="XM_007682053.1"/>
</dbReference>
<keyword evidence="3" id="KW-0479">Metal-binding</keyword>
<dbReference type="HOGENOM" id="CLU_004235_1_1_1"/>
<dbReference type="InterPro" id="IPR051628">
    <property type="entry name" value="LUBAC_E3_Ligases"/>
</dbReference>
<dbReference type="OrthoDB" id="10009520at2759"/>
<evidence type="ECO:0000259" key="8">
    <source>
        <dbReference type="PROSITE" id="PS51873"/>
    </source>
</evidence>
<dbReference type="SUPFAM" id="SSF57850">
    <property type="entry name" value="RING/U-box"/>
    <property type="match status" value="2"/>
</dbReference>
<keyword evidence="2" id="KW-0808">Transferase</keyword>
<feature type="domain" description="RING-type" evidence="8">
    <location>
        <begin position="372"/>
        <end position="582"/>
    </location>
</feature>
<evidence type="ECO:0000256" key="7">
    <source>
        <dbReference type="ARBA" id="ARBA00022833"/>
    </source>
</evidence>
<dbReference type="Gene3D" id="1.20.120.1750">
    <property type="match status" value="1"/>
</dbReference>
<gene>
    <name evidence="9" type="ORF">BAUCODRAFT_270429</name>
</gene>
<reference evidence="9 10" key="1">
    <citation type="journal article" date="2012" name="PLoS Pathog.">
        <title>Diverse lifestyles and strategies of plant pathogenesis encoded in the genomes of eighteen Dothideomycetes fungi.</title>
        <authorList>
            <person name="Ohm R.A."/>
            <person name="Feau N."/>
            <person name="Henrissat B."/>
            <person name="Schoch C.L."/>
            <person name="Horwitz B.A."/>
            <person name="Barry K.W."/>
            <person name="Condon B.J."/>
            <person name="Copeland A.C."/>
            <person name="Dhillon B."/>
            <person name="Glaser F."/>
            <person name="Hesse C.N."/>
            <person name="Kosti I."/>
            <person name="LaButti K."/>
            <person name="Lindquist E.A."/>
            <person name="Lucas S."/>
            <person name="Salamov A.A."/>
            <person name="Bradshaw R.E."/>
            <person name="Ciuffetti L."/>
            <person name="Hamelin R.C."/>
            <person name="Kema G.H.J."/>
            <person name="Lawrence C."/>
            <person name="Scott J.A."/>
            <person name="Spatafora J.W."/>
            <person name="Turgeon B.G."/>
            <person name="de Wit P.J.G.M."/>
            <person name="Zhong S."/>
            <person name="Goodwin S.B."/>
            <person name="Grigoriev I.V."/>
        </authorList>
    </citation>
    <scope>NUCLEOTIDE SEQUENCE [LARGE SCALE GENOMIC DNA]</scope>
    <source>
        <strain evidence="9 10">UAMH 10762</strain>
    </source>
</reference>
<accession>M2LG62</accession>
<dbReference type="InterPro" id="IPR002867">
    <property type="entry name" value="IBR_dom"/>
</dbReference>
<organism evidence="9 10">
    <name type="scientific">Baudoinia panamericana (strain UAMH 10762)</name>
    <name type="common">Angels' share fungus</name>
    <name type="synonym">Baudoinia compniacensis (strain UAMH 10762)</name>
    <dbReference type="NCBI Taxonomy" id="717646"/>
    <lineage>
        <taxon>Eukaryota</taxon>
        <taxon>Fungi</taxon>
        <taxon>Dikarya</taxon>
        <taxon>Ascomycota</taxon>
        <taxon>Pezizomycotina</taxon>
        <taxon>Dothideomycetes</taxon>
        <taxon>Dothideomycetidae</taxon>
        <taxon>Mycosphaerellales</taxon>
        <taxon>Teratosphaeriaceae</taxon>
        <taxon>Baudoinia</taxon>
    </lineage>
</organism>